<evidence type="ECO:0000259" key="1">
    <source>
        <dbReference type="PROSITE" id="PS51819"/>
    </source>
</evidence>
<name>A0ABV1VZ85_9ACTN</name>
<dbReference type="Proteomes" id="UP001458415">
    <property type="component" value="Unassembled WGS sequence"/>
</dbReference>
<protein>
    <submittedName>
        <fullName evidence="2">VOC family protein</fullName>
    </submittedName>
</protein>
<evidence type="ECO:0000313" key="2">
    <source>
        <dbReference type="EMBL" id="MER6977254.1"/>
    </source>
</evidence>
<organism evidence="2 3">
    <name type="scientific">Streptomyces carpinensis</name>
    <dbReference type="NCBI Taxonomy" id="66369"/>
    <lineage>
        <taxon>Bacteria</taxon>
        <taxon>Bacillati</taxon>
        <taxon>Actinomycetota</taxon>
        <taxon>Actinomycetes</taxon>
        <taxon>Kitasatosporales</taxon>
        <taxon>Streptomycetaceae</taxon>
        <taxon>Streptomyces</taxon>
    </lineage>
</organism>
<dbReference type="RefSeq" id="WP_086731049.1">
    <property type="nucleotide sequence ID" value="NZ_MUBM01000491.1"/>
</dbReference>
<dbReference type="PROSITE" id="PS51819">
    <property type="entry name" value="VOC"/>
    <property type="match status" value="1"/>
</dbReference>
<reference evidence="2 3" key="1">
    <citation type="submission" date="2024-06" db="EMBL/GenBank/DDBJ databases">
        <title>The Natural Products Discovery Center: Release of the First 8490 Sequenced Strains for Exploring Actinobacteria Biosynthetic Diversity.</title>
        <authorList>
            <person name="Kalkreuter E."/>
            <person name="Kautsar S.A."/>
            <person name="Yang D."/>
            <person name="Bader C.D."/>
            <person name="Teijaro C.N."/>
            <person name="Fluegel L."/>
            <person name="Davis C.M."/>
            <person name="Simpson J.R."/>
            <person name="Lauterbach L."/>
            <person name="Steele A.D."/>
            <person name="Gui C."/>
            <person name="Meng S."/>
            <person name="Li G."/>
            <person name="Viehrig K."/>
            <person name="Ye F."/>
            <person name="Su P."/>
            <person name="Kiefer A.F."/>
            <person name="Nichols A."/>
            <person name="Cepeda A.J."/>
            <person name="Yan W."/>
            <person name="Fan B."/>
            <person name="Jiang Y."/>
            <person name="Adhikari A."/>
            <person name="Zheng C.-J."/>
            <person name="Schuster L."/>
            <person name="Cowan T.M."/>
            <person name="Smanski M.J."/>
            <person name="Chevrette M.G."/>
            <person name="De Carvalho L.P.S."/>
            <person name="Shen B."/>
        </authorList>
    </citation>
    <scope>NUCLEOTIDE SEQUENCE [LARGE SCALE GENOMIC DNA]</scope>
    <source>
        <strain evidence="2 3">NPDC000634</strain>
    </source>
</reference>
<proteinExistence type="predicted"/>
<dbReference type="InterPro" id="IPR004360">
    <property type="entry name" value="Glyas_Fos-R_dOase_dom"/>
</dbReference>
<dbReference type="SUPFAM" id="SSF54593">
    <property type="entry name" value="Glyoxalase/Bleomycin resistance protein/Dihydroxybiphenyl dioxygenase"/>
    <property type="match status" value="1"/>
</dbReference>
<dbReference type="InterPro" id="IPR037523">
    <property type="entry name" value="VOC_core"/>
</dbReference>
<dbReference type="InterPro" id="IPR029068">
    <property type="entry name" value="Glyas_Bleomycin-R_OHBP_Dase"/>
</dbReference>
<keyword evidence="3" id="KW-1185">Reference proteome</keyword>
<sequence length="148" mass="16383">MTDRPLTQGLHHVKIPVSDLERSIAWYSSVLGARRLEELDHRTRAGTLFAVILDVPGVDVPVELRHDPAAAARLAGFDPLTFTVRDRAALDDWGRHLSAQGVTRSPVIVAMVGHLLVVPDPDGIRLRFYTEEAHGLGPEHVDFDSPWL</sequence>
<feature type="domain" description="VOC" evidence="1">
    <location>
        <begin position="9"/>
        <end position="131"/>
    </location>
</feature>
<accession>A0ABV1VZ85</accession>
<evidence type="ECO:0000313" key="3">
    <source>
        <dbReference type="Proteomes" id="UP001458415"/>
    </source>
</evidence>
<dbReference type="Pfam" id="PF00903">
    <property type="entry name" value="Glyoxalase"/>
    <property type="match status" value="1"/>
</dbReference>
<gene>
    <name evidence="2" type="ORF">ABT317_09535</name>
</gene>
<comment type="caution">
    <text evidence="2">The sequence shown here is derived from an EMBL/GenBank/DDBJ whole genome shotgun (WGS) entry which is preliminary data.</text>
</comment>
<dbReference type="EMBL" id="JBEPCU010000106">
    <property type="protein sequence ID" value="MER6977254.1"/>
    <property type="molecule type" value="Genomic_DNA"/>
</dbReference>
<dbReference type="Gene3D" id="3.10.180.10">
    <property type="entry name" value="2,3-Dihydroxybiphenyl 1,2-Dioxygenase, domain 1"/>
    <property type="match status" value="1"/>
</dbReference>
<dbReference type="CDD" id="cd06587">
    <property type="entry name" value="VOC"/>
    <property type="match status" value="1"/>
</dbReference>